<dbReference type="PANTHER" id="PTHR47938:SF35">
    <property type="entry name" value="PENTATRICOPEPTIDE REPEAT-CONTAINING PROTEIN 4, MITOCHONDRIAL-RELATED"/>
    <property type="match status" value="1"/>
</dbReference>
<dbReference type="AlphaFoldDB" id="A0AAD5TUG4"/>
<dbReference type="InterPro" id="IPR002885">
    <property type="entry name" value="PPR_rpt"/>
</dbReference>
<dbReference type="GO" id="GO:0003729">
    <property type="term" value="F:mRNA binding"/>
    <property type="evidence" value="ECO:0007669"/>
    <property type="project" value="TreeGrafter"/>
</dbReference>
<keyword evidence="2" id="KW-1185">Reference proteome</keyword>
<sequence>MDSFFGKNSTSNYSRNTISKPYARDSSKITFPSNFSTEKKNFFKNQDASEEKLSSSFSRRVFNNETINIESDAKLKLSPRISQRENVIKKSKQDITTKKEKDENMMSTQFLDNTILESKNPKLHAATAYMERILNFKEEKLRESYEAYLNFIKKGLNFDIAINGKLLSLLAKFNRGTEINNIFKKMQKVDIKCVKIVLNYYTRRRDPEYSMKLFNSLPEMGLTPNQHIYYELIRVFANVKDEKQMLHYFNEIKNSLKEEPAIFNYNTVLNFYRENGNYDQIFKFFDDLKKSKVVTPNSYTYAVILNACFDNKKHLLAEK</sequence>
<accession>A0AAD5TUG4</accession>
<proteinExistence type="predicted"/>
<dbReference type="GO" id="GO:0140053">
    <property type="term" value="P:mitochondrial gene expression"/>
    <property type="evidence" value="ECO:0007669"/>
    <property type="project" value="TreeGrafter"/>
</dbReference>
<reference evidence="1" key="1">
    <citation type="submission" date="2020-05" db="EMBL/GenBank/DDBJ databases">
        <title>Phylogenomic resolution of chytrid fungi.</title>
        <authorList>
            <person name="Stajich J.E."/>
            <person name="Amses K."/>
            <person name="Simmons R."/>
            <person name="Seto K."/>
            <person name="Myers J."/>
            <person name="Bonds A."/>
            <person name="Quandt C.A."/>
            <person name="Barry K."/>
            <person name="Liu P."/>
            <person name="Grigoriev I."/>
            <person name="Longcore J.E."/>
            <person name="James T.Y."/>
        </authorList>
    </citation>
    <scope>NUCLEOTIDE SEQUENCE</scope>
    <source>
        <strain evidence="1">JEL0476</strain>
    </source>
</reference>
<evidence type="ECO:0008006" key="3">
    <source>
        <dbReference type="Google" id="ProtNLM"/>
    </source>
</evidence>
<dbReference type="Gene3D" id="1.25.40.10">
    <property type="entry name" value="Tetratricopeptide repeat domain"/>
    <property type="match status" value="2"/>
</dbReference>
<evidence type="ECO:0000313" key="1">
    <source>
        <dbReference type="EMBL" id="KAJ3205793.1"/>
    </source>
</evidence>
<dbReference type="PANTHER" id="PTHR47938">
    <property type="entry name" value="RESPIRATORY COMPLEX I CHAPERONE (CIA84), PUTATIVE (AFU_ORTHOLOGUE AFUA_2G06020)-RELATED"/>
    <property type="match status" value="1"/>
</dbReference>
<dbReference type="EMBL" id="JADGJW010001175">
    <property type="protein sequence ID" value="KAJ3205793.1"/>
    <property type="molecule type" value="Genomic_DNA"/>
</dbReference>
<dbReference type="GO" id="GO:0005739">
    <property type="term" value="C:mitochondrion"/>
    <property type="evidence" value="ECO:0007669"/>
    <property type="project" value="TreeGrafter"/>
</dbReference>
<gene>
    <name evidence="1" type="ORF">HK099_000699</name>
</gene>
<dbReference type="Proteomes" id="UP001211065">
    <property type="component" value="Unassembled WGS sequence"/>
</dbReference>
<organism evidence="1 2">
    <name type="scientific">Clydaea vesicula</name>
    <dbReference type="NCBI Taxonomy" id="447962"/>
    <lineage>
        <taxon>Eukaryota</taxon>
        <taxon>Fungi</taxon>
        <taxon>Fungi incertae sedis</taxon>
        <taxon>Chytridiomycota</taxon>
        <taxon>Chytridiomycota incertae sedis</taxon>
        <taxon>Chytridiomycetes</taxon>
        <taxon>Lobulomycetales</taxon>
        <taxon>Lobulomycetaceae</taxon>
        <taxon>Clydaea</taxon>
    </lineage>
</organism>
<dbReference type="Pfam" id="PF13041">
    <property type="entry name" value="PPR_2"/>
    <property type="match status" value="1"/>
</dbReference>
<comment type="caution">
    <text evidence="1">The sequence shown here is derived from an EMBL/GenBank/DDBJ whole genome shotgun (WGS) entry which is preliminary data.</text>
</comment>
<name>A0AAD5TUG4_9FUNG</name>
<dbReference type="NCBIfam" id="TIGR00756">
    <property type="entry name" value="PPR"/>
    <property type="match status" value="1"/>
</dbReference>
<dbReference type="InterPro" id="IPR011990">
    <property type="entry name" value="TPR-like_helical_dom_sf"/>
</dbReference>
<feature type="non-terminal residue" evidence="1">
    <location>
        <position position="319"/>
    </location>
</feature>
<protein>
    <recommendedName>
        <fullName evidence="3">Pentatricopeptide repeat-containing protein</fullName>
    </recommendedName>
</protein>
<evidence type="ECO:0000313" key="2">
    <source>
        <dbReference type="Proteomes" id="UP001211065"/>
    </source>
</evidence>